<dbReference type="GeneID" id="46921179"/>
<keyword evidence="4 5" id="KW-0472">Membrane</keyword>
<proteinExistence type="predicted"/>
<dbReference type="Pfam" id="PF02674">
    <property type="entry name" value="Colicin_V"/>
    <property type="match status" value="1"/>
</dbReference>
<keyword evidence="3 5" id="KW-1133">Transmembrane helix</keyword>
<accession>A0A1X9SMK2</accession>
<dbReference type="InterPro" id="IPR003825">
    <property type="entry name" value="Colicin-V_CvpA"/>
</dbReference>
<name>A0A1X9SMK2_9BACT</name>
<evidence type="ECO:0000256" key="4">
    <source>
        <dbReference type="ARBA" id="ARBA00023136"/>
    </source>
</evidence>
<feature type="transmembrane region" description="Helical" evidence="5">
    <location>
        <begin position="68"/>
        <end position="90"/>
    </location>
</feature>
<evidence type="ECO:0000256" key="2">
    <source>
        <dbReference type="ARBA" id="ARBA00022692"/>
    </source>
</evidence>
<evidence type="ECO:0000256" key="1">
    <source>
        <dbReference type="ARBA" id="ARBA00004141"/>
    </source>
</evidence>
<dbReference type="Proteomes" id="UP000202031">
    <property type="component" value="Chromosome"/>
</dbReference>
<sequence>MDFITWFDIIVIAVVVILGIKGVINGLIKEIFGLIGIIGGVIVASRNANLVGEQISLYLYQLSDSAEFFFGFLLTLIIFWFVCLLLGNLLSKMLKMSGLGFVDRLLGFFVGAAKIFLVLAILFAIVSKISVLNQKISPYFQGSKVYPILLAAGEFIMAMDMSGIQKSVDNTQEIVPEILDDNQTIEQNLTKVEE</sequence>
<dbReference type="InterPro" id="IPR052719">
    <property type="entry name" value="CvpA-like"/>
</dbReference>
<dbReference type="PANTHER" id="PTHR36926:SF1">
    <property type="entry name" value="COLICIN V PRODUCTION PROTEIN"/>
    <property type="match status" value="1"/>
</dbReference>
<evidence type="ECO:0000256" key="3">
    <source>
        <dbReference type="ARBA" id="ARBA00022989"/>
    </source>
</evidence>
<feature type="transmembrane region" description="Helical" evidence="5">
    <location>
        <begin position="6"/>
        <end position="24"/>
    </location>
</feature>
<dbReference type="RefSeq" id="WP_096013314.1">
    <property type="nucleotide sequence ID" value="NZ_CP015578.1"/>
</dbReference>
<organism evidence="6 7">
    <name type="scientific">Campylobacter lanienae NCTC 13004</name>
    <dbReference type="NCBI Taxonomy" id="1031753"/>
    <lineage>
        <taxon>Bacteria</taxon>
        <taxon>Pseudomonadati</taxon>
        <taxon>Campylobacterota</taxon>
        <taxon>Epsilonproteobacteria</taxon>
        <taxon>Campylobacterales</taxon>
        <taxon>Campylobacteraceae</taxon>
        <taxon>Campylobacter</taxon>
    </lineage>
</organism>
<dbReference type="EMBL" id="CP015578">
    <property type="protein sequence ID" value="ARQ97450.1"/>
    <property type="molecule type" value="Genomic_DNA"/>
</dbReference>
<comment type="subcellular location">
    <subcellularLocation>
        <location evidence="1">Membrane</location>
        <topology evidence="1">Multi-pass membrane protein</topology>
    </subcellularLocation>
</comment>
<reference evidence="7" key="2">
    <citation type="journal article" date="2017" name="Genome Biol. Evol.">
        <title>Comparative genomic analysis identifies a Campylobacter clade deficient in selenium metabolism.</title>
        <authorList>
            <person name="Miller W.G."/>
            <person name="Yee E."/>
            <person name="Lopes B.S."/>
            <person name="Chapman M.H."/>
            <person name="Huynh S."/>
            <person name="Bono J.L."/>
            <person name="Parker C.T."/>
            <person name="Strachan N.J.C."/>
            <person name="Forbes K.J."/>
        </authorList>
    </citation>
    <scope>NUCLEOTIDE SEQUENCE [LARGE SCALE GENOMIC DNA]</scope>
    <source>
        <strain evidence="7">NCTC 13004</strain>
    </source>
</reference>
<reference evidence="7" key="1">
    <citation type="journal article" date="2017" name="Genome Biol. Evol.">
        <title>Comparative Genomic Analysis Identifies a Campylobacter Clade Deficient in Selenium Metabolism.</title>
        <authorList>
            <person name="Miller W.G."/>
            <person name="Yee E."/>
            <person name="Lopes B.S."/>
            <person name="Chapman M.H."/>
            <person name="Huynh S."/>
            <person name="Bono J.L."/>
            <person name="Parker C.T."/>
            <person name="Strachan N.J.C."/>
            <person name="Forbes K.J."/>
        </authorList>
    </citation>
    <scope>NUCLEOTIDE SEQUENCE [LARGE SCALE GENOMIC DNA]</scope>
    <source>
        <strain evidence="7">NCTC 13004</strain>
    </source>
</reference>
<feature type="transmembrane region" description="Helical" evidence="5">
    <location>
        <begin position="102"/>
        <end position="125"/>
    </location>
</feature>
<keyword evidence="2 5" id="KW-0812">Transmembrane</keyword>
<dbReference type="AlphaFoldDB" id="A0A1X9SMK2"/>
<dbReference type="KEGG" id="clx:CLAN_0703"/>
<gene>
    <name evidence="6" type="ORF">CLAN_0703</name>
</gene>
<protein>
    <submittedName>
        <fullName evidence="6">Putative membrane protein, CvpA family</fullName>
    </submittedName>
</protein>
<evidence type="ECO:0000313" key="7">
    <source>
        <dbReference type="Proteomes" id="UP000202031"/>
    </source>
</evidence>
<evidence type="ECO:0000313" key="6">
    <source>
        <dbReference type="EMBL" id="ARQ97450.1"/>
    </source>
</evidence>
<dbReference type="GO" id="GO:0009403">
    <property type="term" value="P:toxin biosynthetic process"/>
    <property type="evidence" value="ECO:0007669"/>
    <property type="project" value="InterPro"/>
</dbReference>
<dbReference type="GO" id="GO:0016020">
    <property type="term" value="C:membrane"/>
    <property type="evidence" value="ECO:0007669"/>
    <property type="project" value="UniProtKB-SubCell"/>
</dbReference>
<evidence type="ECO:0000256" key="5">
    <source>
        <dbReference type="SAM" id="Phobius"/>
    </source>
</evidence>
<dbReference type="PANTHER" id="PTHR36926">
    <property type="entry name" value="COLICIN V PRODUCTION PROTEIN"/>
    <property type="match status" value="1"/>
</dbReference>